<feature type="transmembrane region" description="Helical" evidence="6">
    <location>
        <begin position="311"/>
        <end position="328"/>
    </location>
</feature>
<dbReference type="OrthoDB" id="410267at2759"/>
<evidence type="ECO:0000256" key="1">
    <source>
        <dbReference type="ARBA" id="ARBA00004141"/>
    </source>
</evidence>
<organism evidence="8 9">
    <name type="scientific">Bathycoccus prasinos</name>
    <dbReference type="NCBI Taxonomy" id="41875"/>
    <lineage>
        <taxon>Eukaryota</taxon>
        <taxon>Viridiplantae</taxon>
        <taxon>Chlorophyta</taxon>
        <taxon>Mamiellophyceae</taxon>
        <taxon>Mamiellales</taxon>
        <taxon>Bathycoccaceae</taxon>
        <taxon>Bathycoccus</taxon>
    </lineage>
</organism>
<feature type="region of interest" description="Disordered" evidence="5">
    <location>
        <begin position="1"/>
        <end position="21"/>
    </location>
</feature>
<evidence type="ECO:0000256" key="5">
    <source>
        <dbReference type="SAM" id="MobiDB-lite"/>
    </source>
</evidence>
<feature type="transmembrane region" description="Helical" evidence="6">
    <location>
        <begin position="170"/>
        <end position="189"/>
    </location>
</feature>
<feature type="transmembrane region" description="Helical" evidence="6">
    <location>
        <begin position="395"/>
        <end position="413"/>
    </location>
</feature>
<dbReference type="eggNOG" id="ENOG502QSJM">
    <property type="taxonomic scope" value="Eukaryota"/>
</dbReference>
<feature type="transmembrane region" description="Helical" evidence="6">
    <location>
        <begin position="616"/>
        <end position="635"/>
    </location>
</feature>
<dbReference type="GeneID" id="19017082"/>
<keyword evidence="3 6" id="KW-1133">Transmembrane helix</keyword>
<dbReference type="GO" id="GO:0016020">
    <property type="term" value="C:membrane"/>
    <property type="evidence" value="ECO:0007669"/>
    <property type="project" value="UniProtKB-SubCell"/>
</dbReference>
<sequence>MTNNANIDVQQLNSNNSPKSSSNIMIGGGGQKFFASKWLTLLLSQLVMVSSGALYCFPLYSQTMKERLNLTQEQLTFIGTCGNFGAFFSVLGGMYFDRFGSKATLFLGGTCKVIGFGMTTMILRGIIFPQTVFFSSVAAYIMGTGCSTSLTAALGANYANFTDKTQHGRLVGLIMAFFGLSSGVFSIVFDVFFMNTTAGSDIGKNSVAFVQFLAVFCGGVDILCSTVVGVPRGFALPSSSALDEINSNNAMNINNESSRSVGSMTDDVKRAFVTGNLTVDDRLRWSLTITAIGAVHVAVSGYLAHQFGSQATSPLALFIFACIAYSLYRVTMLGTNSLLHHKSELVAASSVVSTDQKSSEMKSMDDVENPQGTNSNASSRMTNLSPTEVLQEMNFYLLFVALMFSLGSGVTVINNLTQIAKAFGENLPSSMPLTLLKMFACTNTLGRLHAGYWSDKLSKRPLDGSGVKESHSSRKLRTLGGSSSNIVSSFMSNFDTSGRVGRVRFTSFLIVGAFFGMIACWTASEDMPSSALALTLTTGCAVTGWFYGALFWSMPTVTIDVFGPKHFGANRGLVGLAPALGGYLMSTKIAGAVYQYSAVFDEGWKCTSGRVCYAQAFFINTILVVIAYCSVLLLCRRRNE</sequence>
<evidence type="ECO:0000256" key="6">
    <source>
        <dbReference type="SAM" id="Phobius"/>
    </source>
</evidence>
<dbReference type="PANTHER" id="PTHR21576:SF158">
    <property type="entry name" value="RIBOSOMAL RNA-PROCESSING PROTEIN 12-LIKE CONSERVED DOMAIN-CONTAINING PROTEIN"/>
    <property type="match status" value="1"/>
</dbReference>
<feature type="transmembrane region" description="Helical" evidence="6">
    <location>
        <begin position="573"/>
        <end position="596"/>
    </location>
</feature>
<dbReference type="Pfam" id="PF06813">
    <property type="entry name" value="Nodulin-like"/>
    <property type="match status" value="1"/>
</dbReference>
<evidence type="ECO:0000256" key="3">
    <source>
        <dbReference type="ARBA" id="ARBA00022989"/>
    </source>
</evidence>
<evidence type="ECO:0000313" key="8">
    <source>
        <dbReference type="EMBL" id="CCO15665.1"/>
    </source>
</evidence>
<feature type="transmembrane region" description="Helical" evidence="6">
    <location>
        <begin position="75"/>
        <end position="96"/>
    </location>
</feature>
<dbReference type="RefSeq" id="XP_007514228.1">
    <property type="nucleotide sequence ID" value="XM_007514166.1"/>
</dbReference>
<feature type="transmembrane region" description="Helical" evidence="6">
    <location>
        <begin position="505"/>
        <end position="524"/>
    </location>
</feature>
<evidence type="ECO:0000256" key="4">
    <source>
        <dbReference type="ARBA" id="ARBA00023136"/>
    </source>
</evidence>
<gene>
    <name evidence="8" type="ORF">Bathy03g05450</name>
</gene>
<dbReference type="EMBL" id="FO082276">
    <property type="protein sequence ID" value="CCO15665.1"/>
    <property type="molecule type" value="Genomic_DNA"/>
</dbReference>
<keyword evidence="9" id="KW-1185">Reference proteome</keyword>
<evidence type="ECO:0000259" key="7">
    <source>
        <dbReference type="Pfam" id="PF06813"/>
    </source>
</evidence>
<proteinExistence type="predicted"/>
<feature type="region of interest" description="Disordered" evidence="5">
    <location>
        <begin position="356"/>
        <end position="381"/>
    </location>
</feature>
<keyword evidence="2 6" id="KW-0812">Transmembrane</keyword>
<comment type="subcellular location">
    <subcellularLocation>
        <location evidence="1">Membrane</location>
        <topology evidence="1">Multi-pass membrane protein</topology>
    </subcellularLocation>
</comment>
<evidence type="ECO:0000256" key="2">
    <source>
        <dbReference type="ARBA" id="ARBA00022692"/>
    </source>
</evidence>
<accession>K8ET88</accession>
<dbReference type="InterPro" id="IPR010658">
    <property type="entry name" value="Nodulin-like"/>
</dbReference>
<evidence type="ECO:0000313" key="9">
    <source>
        <dbReference type="Proteomes" id="UP000198341"/>
    </source>
</evidence>
<feature type="domain" description="Nodulin-like" evidence="7">
    <location>
        <begin position="37"/>
        <end position="195"/>
    </location>
</feature>
<dbReference type="Gene3D" id="1.20.1250.20">
    <property type="entry name" value="MFS general substrate transporter like domains"/>
    <property type="match status" value="1"/>
</dbReference>
<keyword evidence="4 6" id="KW-0472">Membrane</keyword>
<feature type="transmembrane region" description="Helical" evidence="6">
    <location>
        <begin position="38"/>
        <end position="60"/>
    </location>
</feature>
<feature type="transmembrane region" description="Helical" evidence="6">
    <location>
        <begin position="209"/>
        <end position="230"/>
    </location>
</feature>
<feature type="transmembrane region" description="Helical" evidence="6">
    <location>
        <begin position="530"/>
        <end position="552"/>
    </location>
</feature>
<name>K8ET88_9CHLO</name>
<dbReference type="SUPFAM" id="SSF103473">
    <property type="entry name" value="MFS general substrate transporter"/>
    <property type="match status" value="2"/>
</dbReference>
<reference evidence="8 9" key="1">
    <citation type="submission" date="2011-10" db="EMBL/GenBank/DDBJ databases">
        <authorList>
            <person name="Genoscope - CEA"/>
        </authorList>
    </citation>
    <scope>NUCLEOTIDE SEQUENCE [LARGE SCALE GENOMIC DNA]</scope>
    <source>
        <strain evidence="8 9">RCC 1105</strain>
    </source>
</reference>
<dbReference type="InterPro" id="IPR036259">
    <property type="entry name" value="MFS_trans_sf"/>
</dbReference>
<protein>
    <recommendedName>
        <fullName evidence="7">Nodulin-like domain-containing protein</fullName>
    </recommendedName>
</protein>
<feature type="compositionally biased region" description="Polar residues" evidence="5">
    <location>
        <begin position="370"/>
        <end position="381"/>
    </location>
</feature>
<feature type="transmembrane region" description="Helical" evidence="6">
    <location>
        <begin position="133"/>
        <end position="158"/>
    </location>
</feature>
<dbReference type="STRING" id="41875.K8ET88"/>
<dbReference type="PANTHER" id="PTHR21576">
    <property type="entry name" value="UNCHARACTERIZED NODULIN-LIKE PROTEIN"/>
    <property type="match status" value="1"/>
</dbReference>
<dbReference type="AlphaFoldDB" id="K8ET88"/>
<feature type="compositionally biased region" description="Polar residues" evidence="5">
    <location>
        <begin position="1"/>
        <end position="12"/>
    </location>
</feature>
<dbReference type="Proteomes" id="UP000198341">
    <property type="component" value="Chromosome 3"/>
</dbReference>
<feature type="transmembrane region" description="Helical" evidence="6">
    <location>
        <begin position="285"/>
        <end position="305"/>
    </location>
</feature>
<feature type="transmembrane region" description="Helical" evidence="6">
    <location>
        <begin position="103"/>
        <end position="127"/>
    </location>
</feature>
<dbReference type="KEGG" id="bpg:Bathy03g05450"/>